<evidence type="ECO:0000313" key="1">
    <source>
        <dbReference type="EMBL" id="PNH97601.1"/>
    </source>
</evidence>
<protein>
    <submittedName>
        <fullName evidence="1">Restriction endonuclease</fullName>
    </submittedName>
</protein>
<keyword evidence="2" id="KW-1185">Reference proteome</keyword>
<keyword evidence="1" id="KW-0540">Nuclease</keyword>
<name>A0ABX4W546_VIBDI</name>
<dbReference type="RefSeq" id="WP_102969599.1">
    <property type="nucleotide sequence ID" value="NZ_POSM01000041.1"/>
</dbReference>
<dbReference type="InterPro" id="IPR019292">
    <property type="entry name" value="McrC"/>
</dbReference>
<dbReference type="GO" id="GO:0004519">
    <property type="term" value="F:endonuclease activity"/>
    <property type="evidence" value="ECO:0007669"/>
    <property type="project" value="UniProtKB-KW"/>
</dbReference>
<organism evidence="1 2">
    <name type="scientific">Vibrio diazotrophicus</name>
    <dbReference type="NCBI Taxonomy" id="685"/>
    <lineage>
        <taxon>Bacteria</taxon>
        <taxon>Pseudomonadati</taxon>
        <taxon>Pseudomonadota</taxon>
        <taxon>Gammaproteobacteria</taxon>
        <taxon>Vibrionales</taxon>
        <taxon>Vibrionaceae</taxon>
        <taxon>Vibrio</taxon>
    </lineage>
</organism>
<dbReference type="PANTHER" id="PTHR38733:SF1">
    <property type="entry name" value="TYPE IV METHYL-DIRECTED RESTRICTION ENZYME ECOKMCRBC"/>
    <property type="match status" value="1"/>
</dbReference>
<dbReference type="Proteomes" id="UP000236547">
    <property type="component" value="Unassembled WGS sequence"/>
</dbReference>
<comment type="caution">
    <text evidence="1">The sequence shown here is derived from an EMBL/GenBank/DDBJ whole genome shotgun (WGS) entry which is preliminary data.</text>
</comment>
<dbReference type="PANTHER" id="PTHR38733">
    <property type="entry name" value="PROTEIN MCRC"/>
    <property type="match status" value="1"/>
</dbReference>
<dbReference type="EMBL" id="POSM01000041">
    <property type="protein sequence ID" value="PNH97601.1"/>
    <property type="molecule type" value="Genomic_DNA"/>
</dbReference>
<keyword evidence="1" id="KW-0255">Endonuclease</keyword>
<sequence length="466" mass="54003">MKVRNDIALFEYCYLVSQESDVIPKPYEVEVVTPAAFRYLKEIALGAGDDNRLFRLCRKQGAEALQVQNYAGVIFTPDGTQIEVLPKLVRGSLNSNVDSGKSIEDYRDEARKALLVMLRALKGFSHIQTSSANVQQQKMPLLEVFISQFLDSLSNLVKKGIRSDYVRQEDNLSFLKGKLDIAKHLRKNVVTKHKFYCEYDEFLQDRPANRLLHSALYKLRSFTRNSANQKRLQELLFVFDEIPQSADYKSDFARLRIDRGMSYYETPIAWARLILEGFSPQTMQGDNHAISLLLPMEKVFEDYVAMVLRQQLHRDYQLKTQASSKYLVTHNQNQWFKLKPDLVIEKDKQVISVLDTKWKLIDPSKANGSDKYGLSQSDFYQMFAYGNNYFSDDNPCDREMFLIYPAHDGFKDAIPESFDFKLEHGRSLKLWVVPFVIEPQTGAISRVVWPINFVGKRWFLSRCEVN</sequence>
<gene>
    <name evidence="1" type="ORF">C1O25_20095</name>
</gene>
<reference evidence="1 2" key="1">
    <citation type="submission" date="2018-01" db="EMBL/GenBank/DDBJ databases">
        <title>Draft genome sequences of six Vibrio diazotrophicus strains isolated from deep-sea sediments of the Baltic Sea.</title>
        <authorList>
            <person name="Castillo D."/>
            <person name="Vandieken V."/>
            <person name="Chiang O."/>
            <person name="Middelboe M."/>
        </authorList>
    </citation>
    <scope>NUCLEOTIDE SEQUENCE [LARGE SCALE GENOMIC DNA]</scope>
    <source>
        <strain evidence="1 2">65.10M</strain>
    </source>
</reference>
<accession>A0ABX4W546</accession>
<proteinExistence type="predicted"/>
<evidence type="ECO:0000313" key="2">
    <source>
        <dbReference type="Proteomes" id="UP000236547"/>
    </source>
</evidence>
<keyword evidence="1" id="KW-0378">Hydrolase</keyword>
<dbReference type="Pfam" id="PF10117">
    <property type="entry name" value="McrBC"/>
    <property type="match status" value="1"/>
</dbReference>